<comment type="caution">
    <text evidence="1">The sequence shown here is derived from an EMBL/GenBank/DDBJ whole genome shotgun (WGS) entry which is preliminary data.</text>
</comment>
<proteinExistence type="predicted"/>
<evidence type="ECO:0000313" key="1">
    <source>
        <dbReference type="EMBL" id="KID49541.1"/>
    </source>
</evidence>
<dbReference type="AlphaFoldDB" id="A0A0B4EJD3"/>
<gene>
    <name evidence="1" type="ORF">C095_05175</name>
</gene>
<organism evidence="1 2">
    <name type="scientific">Fusobacterium necrophorum subsp. funduliforme B35</name>
    <dbReference type="NCBI Taxonomy" id="1226633"/>
    <lineage>
        <taxon>Bacteria</taxon>
        <taxon>Fusobacteriati</taxon>
        <taxon>Fusobacteriota</taxon>
        <taxon>Fusobacteriia</taxon>
        <taxon>Fusobacteriales</taxon>
        <taxon>Fusobacteriaceae</taxon>
        <taxon>Fusobacterium</taxon>
    </lineage>
</organism>
<protein>
    <submittedName>
        <fullName evidence="1">Uncharacterized protein</fullName>
    </submittedName>
</protein>
<dbReference type="Proteomes" id="UP000031184">
    <property type="component" value="Unassembled WGS sequence"/>
</dbReference>
<accession>A0A0B4EJD3</accession>
<evidence type="ECO:0000313" key="2">
    <source>
        <dbReference type="Proteomes" id="UP000031184"/>
    </source>
</evidence>
<reference evidence="1 2" key="1">
    <citation type="submission" date="2013-08" db="EMBL/GenBank/DDBJ databases">
        <title>An opportunistic ruminal bacterium that causes liver abscesses in cattle.</title>
        <authorList>
            <person name="Benahmed F.H."/>
            <person name="Rasmussen M."/>
            <person name="Harbottle H."/>
            <person name="Soppet D."/>
            <person name="Nagaraja T.G."/>
            <person name="Davidson M."/>
        </authorList>
    </citation>
    <scope>NUCLEOTIDE SEQUENCE [LARGE SCALE GENOMIC DNA]</scope>
    <source>
        <strain evidence="1 2">B35</strain>
    </source>
</reference>
<sequence length="37" mass="4595">MYFTGRGVNMIEFFIAKKHIVERKNKVLFPYWEFLLE</sequence>
<dbReference type="EMBL" id="AUZI01000012">
    <property type="protein sequence ID" value="KID49541.1"/>
    <property type="molecule type" value="Genomic_DNA"/>
</dbReference>
<name>A0A0B4EJD3_9FUSO</name>